<feature type="domain" description="Pyrrolo-quinoline quinone repeat" evidence="7">
    <location>
        <begin position="101"/>
        <end position="162"/>
    </location>
</feature>
<dbReference type="InterPro" id="IPR018391">
    <property type="entry name" value="PQQ_b-propeller_rpt"/>
</dbReference>
<comment type="caution">
    <text evidence="8">The sequence shown here is derived from an EMBL/GenBank/DDBJ whole genome shotgun (WGS) entry which is preliminary data.</text>
</comment>
<dbReference type="Gene3D" id="2.130.10.10">
    <property type="entry name" value="YVTN repeat-like/Quinoprotein amine dehydrogenase"/>
    <property type="match status" value="1"/>
</dbReference>
<keyword evidence="9" id="KW-1185">Reference proteome</keyword>
<comment type="subcellular location">
    <subcellularLocation>
        <location evidence="4">Cell outer membrane</location>
        <topology evidence="4">Lipid-anchor</topology>
    </subcellularLocation>
</comment>
<dbReference type="HAMAP" id="MF_00923">
    <property type="entry name" value="OM_assembly_BamB"/>
    <property type="match status" value="1"/>
</dbReference>
<dbReference type="PANTHER" id="PTHR34512">
    <property type="entry name" value="CELL SURFACE PROTEIN"/>
    <property type="match status" value="1"/>
</dbReference>
<dbReference type="Proteomes" id="UP000325122">
    <property type="component" value="Unassembled WGS sequence"/>
</dbReference>
<dbReference type="Pfam" id="PF13360">
    <property type="entry name" value="PQQ_2"/>
    <property type="match status" value="3"/>
</dbReference>
<gene>
    <name evidence="4" type="primary">bamB</name>
    <name evidence="8" type="ORF">F1654_02200</name>
</gene>
<keyword evidence="4" id="KW-0449">Lipoprotein</keyword>
<evidence type="ECO:0000256" key="4">
    <source>
        <dbReference type="HAMAP-Rule" id="MF_00923"/>
    </source>
</evidence>
<dbReference type="GO" id="GO:0009279">
    <property type="term" value="C:cell outer membrane"/>
    <property type="evidence" value="ECO:0007669"/>
    <property type="project" value="UniProtKB-SubCell"/>
</dbReference>
<feature type="region of interest" description="Disordered" evidence="5">
    <location>
        <begin position="153"/>
        <end position="173"/>
    </location>
</feature>
<dbReference type="InterPro" id="IPR017687">
    <property type="entry name" value="BamB"/>
</dbReference>
<comment type="subunit">
    <text evidence="4">Part of the Bam complex.</text>
</comment>
<reference evidence="8 9" key="1">
    <citation type="submission" date="2019-09" db="EMBL/GenBank/DDBJ databases">
        <authorList>
            <person name="Kevbrin V."/>
            <person name="Grouzdev D.S."/>
        </authorList>
    </citation>
    <scope>NUCLEOTIDE SEQUENCE [LARGE SCALE GENOMIC DNA]</scope>
    <source>
        <strain evidence="8 9">G-192</strain>
    </source>
</reference>
<evidence type="ECO:0000313" key="8">
    <source>
        <dbReference type="EMBL" id="KAA5804831.1"/>
    </source>
</evidence>
<dbReference type="SMART" id="SM00564">
    <property type="entry name" value="PQQ"/>
    <property type="match status" value="7"/>
</dbReference>
<dbReference type="PANTHER" id="PTHR34512:SF30">
    <property type="entry name" value="OUTER MEMBRANE PROTEIN ASSEMBLY FACTOR BAMB"/>
    <property type="match status" value="1"/>
</dbReference>
<feature type="domain" description="Pyrrolo-quinoline quinone repeat" evidence="7">
    <location>
        <begin position="178"/>
        <end position="385"/>
    </location>
</feature>
<name>A0A5M6ZRB9_9PROT</name>
<evidence type="ECO:0000256" key="6">
    <source>
        <dbReference type="SAM" id="SignalP"/>
    </source>
</evidence>
<dbReference type="RefSeq" id="WP_150021862.1">
    <property type="nucleotide sequence ID" value="NZ_VWOJ01000001.1"/>
</dbReference>
<keyword evidence="2 4" id="KW-0472">Membrane</keyword>
<evidence type="ECO:0000259" key="7">
    <source>
        <dbReference type="Pfam" id="PF13360"/>
    </source>
</evidence>
<dbReference type="PROSITE" id="PS51257">
    <property type="entry name" value="PROKAR_LIPOPROTEIN"/>
    <property type="match status" value="1"/>
</dbReference>
<sequence length="467" mass="49831">MSLGKFFPLALALCAGLALSGCGAGERLSSINPFSGGDREDPNAPPRDQRVPVLQLDDRLVAPETAGTVNLPRSYVNSAWPQSDGFPTHAMQHTRASGALERLWRVDIGSGSSRDRRVRARPVITDGVVYAMDAEGRVSARDLDTGSERWRKHVRDDRSASAGGSWVPFTGGSGHPPTFGGSIGYDSGRIFAHTGGRFLVALDASTGEELWRRRALTPYHSAPTISEGRVLVTTDDNELLALDASNGEVMWSHRSIAETARVLATPSPAVLGETVIAPYSSGEVAALRAPNGRELWTEALTRAGGLTPMSSINDIAASPVILGDRVYAMSHSGVMAALDLRTGERSWTLPAGGVHTPAVAGDYIFLVTTEAQLVAINRHEGEVVWLTQLRQFENERRRRNRVAWAGPVLAGDRLVLASSQGELAIVDASNGEITATRNLGDPVFAAPVIAAETVVVVTNNGRLIALR</sequence>
<accession>A0A5M6ZRB9</accession>
<keyword evidence="1 4" id="KW-0732">Signal</keyword>
<dbReference type="InterPro" id="IPR011047">
    <property type="entry name" value="Quinoprotein_ADH-like_sf"/>
</dbReference>
<evidence type="ECO:0000256" key="2">
    <source>
        <dbReference type="ARBA" id="ARBA00023136"/>
    </source>
</evidence>
<dbReference type="InterPro" id="IPR002372">
    <property type="entry name" value="PQQ_rpt_dom"/>
</dbReference>
<feature type="chain" id="PRO_5024522018" description="Outer membrane protein assembly factor BamB" evidence="6">
    <location>
        <begin position="21"/>
        <end position="467"/>
    </location>
</feature>
<keyword evidence="4" id="KW-0564">Palmitate</keyword>
<evidence type="ECO:0000256" key="5">
    <source>
        <dbReference type="SAM" id="MobiDB-lite"/>
    </source>
</evidence>
<feature type="domain" description="Pyrrolo-quinoline quinone repeat" evidence="7">
    <location>
        <begin position="405"/>
        <end position="466"/>
    </location>
</feature>
<protein>
    <recommendedName>
        <fullName evidence="4">Outer membrane protein assembly factor BamB</fullName>
    </recommendedName>
</protein>
<proteinExistence type="inferred from homology"/>
<evidence type="ECO:0000313" key="9">
    <source>
        <dbReference type="Proteomes" id="UP000325122"/>
    </source>
</evidence>
<dbReference type="InterPro" id="IPR015943">
    <property type="entry name" value="WD40/YVTN_repeat-like_dom_sf"/>
</dbReference>
<dbReference type="EMBL" id="VWOJ01000001">
    <property type="protein sequence ID" value="KAA5804831.1"/>
    <property type="molecule type" value="Genomic_DNA"/>
</dbReference>
<comment type="similarity">
    <text evidence="4">Belongs to the BamB family.</text>
</comment>
<dbReference type="GO" id="GO:0043165">
    <property type="term" value="P:Gram-negative-bacterium-type cell outer membrane assembly"/>
    <property type="evidence" value="ECO:0007669"/>
    <property type="project" value="UniProtKB-UniRule"/>
</dbReference>
<evidence type="ECO:0000256" key="3">
    <source>
        <dbReference type="ARBA" id="ARBA00023237"/>
    </source>
</evidence>
<comment type="function">
    <text evidence="4">Part of the outer membrane protein assembly complex, which is involved in assembly and insertion of beta-barrel proteins into the outer membrane.</text>
</comment>
<feature type="signal peptide" evidence="6">
    <location>
        <begin position="1"/>
        <end position="20"/>
    </location>
</feature>
<organism evidence="8 9">
    <name type="scientific">Alkalicaulis satelles</name>
    <dbReference type="NCBI Taxonomy" id="2609175"/>
    <lineage>
        <taxon>Bacteria</taxon>
        <taxon>Pseudomonadati</taxon>
        <taxon>Pseudomonadota</taxon>
        <taxon>Alphaproteobacteria</taxon>
        <taxon>Maricaulales</taxon>
        <taxon>Maricaulaceae</taxon>
        <taxon>Alkalicaulis</taxon>
    </lineage>
</organism>
<dbReference type="AlphaFoldDB" id="A0A5M6ZRB9"/>
<keyword evidence="3 4" id="KW-0998">Cell outer membrane</keyword>
<evidence type="ECO:0000256" key="1">
    <source>
        <dbReference type="ARBA" id="ARBA00022729"/>
    </source>
</evidence>
<dbReference type="SUPFAM" id="SSF50998">
    <property type="entry name" value="Quinoprotein alcohol dehydrogenase-like"/>
    <property type="match status" value="1"/>
</dbReference>
<dbReference type="GO" id="GO:0051205">
    <property type="term" value="P:protein insertion into membrane"/>
    <property type="evidence" value="ECO:0007669"/>
    <property type="project" value="UniProtKB-UniRule"/>
</dbReference>